<dbReference type="AlphaFoldDB" id="A0A1M4U903"/>
<protein>
    <submittedName>
        <fullName evidence="1">Uncharacterized protein</fullName>
    </submittedName>
</protein>
<dbReference type="Proteomes" id="UP000184334">
    <property type="component" value="Unassembled WGS sequence"/>
</dbReference>
<dbReference type="InterPro" id="IPR007922">
    <property type="entry name" value="DciA-like"/>
</dbReference>
<dbReference type="EMBL" id="FQUI01000006">
    <property type="protein sequence ID" value="SHE53205.1"/>
    <property type="molecule type" value="Genomic_DNA"/>
</dbReference>
<name>A0A1M4U903_MARH1</name>
<dbReference type="OrthoDB" id="47783at2"/>
<comment type="caution">
    <text evidence="1">The sequence shown here is derived from an EMBL/GenBank/DDBJ whole genome shotgun (WGS) entry which is preliminary data.</text>
</comment>
<evidence type="ECO:0000313" key="2">
    <source>
        <dbReference type="Proteomes" id="UP000184334"/>
    </source>
</evidence>
<dbReference type="Pfam" id="PF05258">
    <property type="entry name" value="DciA"/>
    <property type="match status" value="1"/>
</dbReference>
<dbReference type="RefSeq" id="WP_072863329.1">
    <property type="nucleotide sequence ID" value="NZ_FQUI01000006.1"/>
</dbReference>
<gene>
    <name evidence="1" type="ORF">SAMN02745164_00622</name>
</gene>
<dbReference type="STRING" id="1122195.SAMN02745164_00622"/>
<proteinExistence type="predicted"/>
<accession>A0A1M4U903</accession>
<reference evidence="1" key="1">
    <citation type="submission" date="2016-11" db="EMBL/GenBank/DDBJ databases">
        <authorList>
            <person name="Varghese N."/>
            <person name="Submissions S."/>
        </authorList>
    </citation>
    <scope>NUCLEOTIDE SEQUENCE [LARGE SCALE GENOMIC DNA]</scope>
    <source>
        <strain evidence="1">DSM 16785</strain>
    </source>
</reference>
<evidence type="ECO:0000313" key="1">
    <source>
        <dbReference type="EMBL" id="SHE53205.1"/>
    </source>
</evidence>
<organism evidence="1 2">
    <name type="scientific">Marinitoga hydrogenitolerans (strain DSM 16785 / JCM 12826 / AT1271)</name>
    <dbReference type="NCBI Taxonomy" id="1122195"/>
    <lineage>
        <taxon>Bacteria</taxon>
        <taxon>Thermotogati</taxon>
        <taxon>Thermotogota</taxon>
        <taxon>Thermotogae</taxon>
        <taxon>Petrotogales</taxon>
        <taxon>Petrotogaceae</taxon>
        <taxon>Marinitoga</taxon>
    </lineage>
</organism>
<keyword evidence="2" id="KW-1185">Reference proteome</keyword>
<sequence length="98" mass="11465">MKELNEILKDLGRQNNVLKKVLMIKDLKNIIKNVFEKYGLTSVEVVNVDLKTSTLFLYVNDNYIKQEIVFKKKRILIDINNKLEYDKIKDIKFSGGVS</sequence>